<accession>A0ABU0HXJ9</accession>
<name>A0ABU0HXJ9_9HYPH</name>
<dbReference type="EMBL" id="JAUSVP010000003">
    <property type="protein sequence ID" value="MDQ0447062.1"/>
    <property type="molecule type" value="Genomic_DNA"/>
</dbReference>
<dbReference type="InterPro" id="IPR003593">
    <property type="entry name" value="AAA+_ATPase"/>
</dbReference>
<dbReference type="SMART" id="SM00382">
    <property type="entry name" value="AAA"/>
    <property type="match status" value="1"/>
</dbReference>
<feature type="domain" description="AAA+ ATPase" evidence="1">
    <location>
        <begin position="378"/>
        <end position="523"/>
    </location>
</feature>
<proteinExistence type="predicted"/>
<dbReference type="InterPro" id="IPR003959">
    <property type="entry name" value="ATPase_AAA_core"/>
</dbReference>
<dbReference type="RefSeq" id="WP_238207670.1">
    <property type="nucleotide sequence ID" value="NZ_BPQE01000036.1"/>
</dbReference>
<organism evidence="2 3">
    <name type="scientific">Methylobacterium aerolatum</name>
    <dbReference type="NCBI Taxonomy" id="418708"/>
    <lineage>
        <taxon>Bacteria</taxon>
        <taxon>Pseudomonadati</taxon>
        <taxon>Pseudomonadota</taxon>
        <taxon>Alphaproteobacteria</taxon>
        <taxon>Hyphomicrobiales</taxon>
        <taxon>Methylobacteriaceae</taxon>
        <taxon>Methylobacterium</taxon>
    </lineage>
</organism>
<dbReference type="InterPro" id="IPR027065">
    <property type="entry name" value="Lon_Prtase"/>
</dbReference>
<evidence type="ECO:0000313" key="3">
    <source>
        <dbReference type="Proteomes" id="UP001231124"/>
    </source>
</evidence>
<keyword evidence="3" id="KW-1185">Reference proteome</keyword>
<gene>
    <name evidence="2" type="ORF">QO012_001553</name>
</gene>
<dbReference type="Proteomes" id="UP001231124">
    <property type="component" value="Unassembled WGS sequence"/>
</dbReference>
<dbReference type="PANTHER" id="PTHR43718">
    <property type="entry name" value="LON PROTEASE"/>
    <property type="match status" value="1"/>
</dbReference>
<evidence type="ECO:0000313" key="2">
    <source>
        <dbReference type="EMBL" id="MDQ0447062.1"/>
    </source>
</evidence>
<sequence>MTKEEQAMENALQEVPPATARAIVLRHLPRPLRAGLQHDVADGPLPAELAADADAAVPGLGAEVADWIRAWSGRCPGLDRWPERTSPAYPAHASGPGRGGLAALDRSAATRDDAVLRDVADALVLIGAFDHLAPLAGRAAAAVWACLDRLPEAGATLHQLALTSAGTQARTSAPDVPWPDLGPDGLGPVAAADAETVDAAAAAWRTAIDAAFAELAAEARLLVIGLSAVAGGRPVHTWRQDTLAAVALGVGKAAVEPLTLAAARDGRRYGEERARHRVEDLQEQLSALRAGPADAAAGDTPLDVPPGHVIVCPTIAKTGPGKGKELTRGYEHVVGVALPLVPVPDLATVRDALLPEFPYAQSAVDAVLGAFAGRPHVHAPPLLVVGPPGCGKSRFVRRVGAALGVGVHRVDGANDGGGSFGGTERRWYSSEPCKPFMAVARHAQANPLVLVDEIDKAPTRSDYGRLWDSMLQVLDPENARRFPDPSLQVELDLSCVTVMCTANSAAPLPGPLLDRMRIVRFPEPGAQHLDALLPGVLREIAVDAGLDPRFLRPPDGVERAALAARWRGGSVRRLRRAVEAVLRVRERALAGKLQ</sequence>
<dbReference type="PANTHER" id="PTHR43718:SF2">
    <property type="entry name" value="LON PROTEASE HOMOLOG, MITOCHONDRIAL"/>
    <property type="match status" value="1"/>
</dbReference>
<dbReference type="Gene3D" id="3.40.50.300">
    <property type="entry name" value="P-loop containing nucleotide triphosphate hydrolases"/>
    <property type="match status" value="1"/>
</dbReference>
<dbReference type="Pfam" id="PF00004">
    <property type="entry name" value="AAA"/>
    <property type="match status" value="1"/>
</dbReference>
<protein>
    <recommendedName>
        <fullName evidence="1">AAA+ ATPase domain-containing protein</fullName>
    </recommendedName>
</protein>
<dbReference type="SUPFAM" id="SSF52540">
    <property type="entry name" value="P-loop containing nucleoside triphosphate hydrolases"/>
    <property type="match status" value="1"/>
</dbReference>
<evidence type="ECO:0000259" key="1">
    <source>
        <dbReference type="SMART" id="SM00382"/>
    </source>
</evidence>
<comment type="caution">
    <text evidence="2">The sequence shown here is derived from an EMBL/GenBank/DDBJ whole genome shotgun (WGS) entry which is preliminary data.</text>
</comment>
<dbReference type="InterPro" id="IPR027417">
    <property type="entry name" value="P-loop_NTPase"/>
</dbReference>
<reference evidence="2 3" key="1">
    <citation type="submission" date="2023-07" db="EMBL/GenBank/DDBJ databases">
        <title>Genomic Encyclopedia of Type Strains, Phase IV (KMG-IV): sequencing the most valuable type-strain genomes for metagenomic binning, comparative biology and taxonomic classification.</title>
        <authorList>
            <person name="Goeker M."/>
        </authorList>
    </citation>
    <scope>NUCLEOTIDE SEQUENCE [LARGE SCALE GENOMIC DNA]</scope>
    <source>
        <strain evidence="2 3">DSM 19013</strain>
    </source>
</reference>